<dbReference type="Pfam" id="PF07459">
    <property type="entry name" value="CTX_RstB"/>
    <property type="match status" value="1"/>
</dbReference>
<dbReference type="RefSeq" id="WP_090661860.1">
    <property type="nucleotide sequence ID" value="NZ_FOIA01000052.1"/>
</dbReference>
<evidence type="ECO:0000313" key="2">
    <source>
        <dbReference type="Proteomes" id="UP000199345"/>
    </source>
</evidence>
<dbReference type="InterPro" id="IPR010008">
    <property type="entry name" value="Vibrio_Phage_CTX_RstB"/>
</dbReference>
<evidence type="ECO:0008006" key="3">
    <source>
        <dbReference type="Google" id="ProtNLM"/>
    </source>
</evidence>
<organism evidence="1 2">
    <name type="scientific">Nitrosomonas marina</name>
    <dbReference type="NCBI Taxonomy" id="917"/>
    <lineage>
        <taxon>Bacteria</taxon>
        <taxon>Pseudomonadati</taxon>
        <taxon>Pseudomonadota</taxon>
        <taxon>Betaproteobacteria</taxon>
        <taxon>Nitrosomonadales</taxon>
        <taxon>Nitrosomonadaceae</taxon>
        <taxon>Nitrosomonas</taxon>
    </lineage>
</organism>
<gene>
    <name evidence="1" type="ORF">SAMN05216326_1525</name>
</gene>
<keyword evidence="2" id="KW-1185">Reference proteome</keyword>
<accession>A0A1I0G384</accession>
<sequence>MKIQVLGVKRLSGIAKESGNPFEMCTLLAVVPIENVNGKNFSVQGYGYEVGEIDVDPEAIKQFEGHKYPCMMELTTETVMGRNNKLSQIVTGTTTQPTVKAVSNG</sequence>
<dbReference type="OrthoDB" id="8548181at2"/>
<reference evidence="2" key="1">
    <citation type="submission" date="2016-10" db="EMBL/GenBank/DDBJ databases">
        <authorList>
            <person name="Varghese N."/>
            <person name="Submissions S."/>
        </authorList>
    </citation>
    <scope>NUCLEOTIDE SEQUENCE [LARGE SCALE GENOMIC DNA]</scope>
    <source>
        <strain evidence="2">Nm71</strain>
    </source>
</reference>
<dbReference type="Proteomes" id="UP000199345">
    <property type="component" value="Unassembled WGS sequence"/>
</dbReference>
<name>A0A1I0G384_9PROT</name>
<dbReference type="EMBL" id="FOIA01000052">
    <property type="protein sequence ID" value="SET65050.1"/>
    <property type="molecule type" value="Genomic_DNA"/>
</dbReference>
<evidence type="ECO:0000313" key="1">
    <source>
        <dbReference type="EMBL" id="SET65050.1"/>
    </source>
</evidence>
<dbReference type="AlphaFoldDB" id="A0A1I0G384"/>
<proteinExistence type="predicted"/>
<protein>
    <recommendedName>
        <fullName evidence="3">Phage protein</fullName>
    </recommendedName>
</protein>